<organism evidence="1">
    <name type="scientific">Arion vulgaris</name>
    <dbReference type="NCBI Taxonomy" id="1028688"/>
    <lineage>
        <taxon>Eukaryota</taxon>
        <taxon>Metazoa</taxon>
        <taxon>Spiralia</taxon>
        <taxon>Lophotrochozoa</taxon>
        <taxon>Mollusca</taxon>
        <taxon>Gastropoda</taxon>
        <taxon>Heterobranchia</taxon>
        <taxon>Euthyneura</taxon>
        <taxon>Panpulmonata</taxon>
        <taxon>Eupulmonata</taxon>
        <taxon>Stylommatophora</taxon>
        <taxon>Helicina</taxon>
        <taxon>Arionoidea</taxon>
        <taxon>Arionidae</taxon>
        <taxon>Arion</taxon>
    </lineage>
</organism>
<dbReference type="AlphaFoldDB" id="A0A0B6Y2J8"/>
<evidence type="ECO:0000313" key="1">
    <source>
        <dbReference type="EMBL" id="CEK50061.1"/>
    </source>
</evidence>
<accession>A0A0B6Y2J8</accession>
<protein>
    <submittedName>
        <fullName evidence="1">Uncharacterized protein</fullName>
    </submittedName>
</protein>
<sequence length="62" mass="7032">LKKTEEIVRFNIYRYREAHIGAQPLSDFVESVRVIVLVKISNIPSTQKVEYPFAAGGLDVIL</sequence>
<reference evidence="1" key="1">
    <citation type="submission" date="2014-12" db="EMBL/GenBank/DDBJ databases">
        <title>Insight into the proteome of Arion vulgaris.</title>
        <authorList>
            <person name="Aradska J."/>
            <person name="Bulat T."/>
            <person name="Smidak R."/>
            <person name="Sarate P."/>
            <person name="Gangsoo J."/>
            <person name="Sialana F."/>
            <person name="Bilban M."/>
            <person name="Lubec G."/>
        </authorList>
    </citation>
    <scope>NUCLEOTIDE SEQUENCE</scope>
    <source>
        <tissue evidence="1">Skin</tissue>
    </source>
</reference>
<name>A0A0B6Y2J8_9EUPU</name>
<feature type="non-terminal residue" evidence="1">
    <location>
        <position position="1"/>
    </location>
</feature>
<gene>
    <name evidence="1" type="primary">ORF9751</name>
</gene>
<dbReference type="EMBL" id="HACG01003196">
    <property type="protein sequence ID" value="CEK50061.1"/>
    <property type="molecule type" value="Transcribed_RNA"/>
</dbReference>
<proteinExistence type="predicted"/>